<gene>
    <name evidence="6" type="ORF">N7U62_19455</name>
</gene>
<dbReference type="SUPFAM" id="SSF54534">
    <property type="entry name" value="FKBP-like"/>
    <property type="match status" value="2"/>
</dbReference>
<keyword evidence="4" id="KW-0413">Isomerase</keyword>
<feature type="domain" description="PPIase FKBP-type" evidence="5">
    <location>
        <begin position="91"/>
        <end position="266"/>
    </location>
</feature>
<evidence type="ECO:0000313" key="7">
    <source>
        <dbReference type="Proteomes" id="UP001300692"/>
    </source>
</evidence>
<dbReference type="Proteomes" id="UP001300692">
    <property type="component" value="Unassembled WGS sequence"/>
</dbReference>
<sequence length="267" mass="29417">MMKSRDYLFFGVLAIIITIASCSNPVRDEEEAIQKAYDDSVAQAGVDETIIDDFWFENGYEKLELQAKDTATGLRYGVLDYVEGAKEADINDIVSIHYIGKFVDGEVFDTSLDTLAVSLDSIAWVERWKNYSLAENDFDQDILYVGEVQNDDGVLVPADTLDVDGFNTKEKLSSLNISSDPLDRAFYSASRDYSPITYNHTFNGTGISTNFVKGFRLGLHELTFDLSKGSTGVMIFPSAVGYGANGAGSIPPNTVISFEIIMANIRP</sequence>
<comment type="catalytic activity">
    <reaction evidence="1 4">
        <text>[protein]-peptidylproline (omega=180) = [protein]-peptidylproline (omega=0)</text>
        <dbReference type="Rhea" id="RHEA:16237"/>
        <dbReference type="Rhea" id="RHEA-COMP:10747"/>
        <dbReference type="Rhea" id="RHEA-COMP:10748"/>
        <dbReference type="ChEBI" id="CHEBI:83833"/>
        <dbReference type="ChEBI" id="CHEBI:83834"/>
        <dbReference type="EC" id="5.2.1.8"/>
    </reaction>
</comment>
<dbReference type="InterPro" id="IPR001179">
    <property type="entry name" value="PPIase_FKBP_dom"/>
</dbReference>
<dbReference type="PROSITE" id="PS51257">
    <property type="entry name" value="PROKAR_LIPOPROTEIN"/>
    <property type="match status" value="1"/>
</dbReference>
<dbReference type="EMBL" id="JAOYOD010000001">
    <property type="protein sequence ID" value="MCV9388863.1"/>
    <property type="molecule type" value="Genomic_DNA"/>
</dbReference>
<proteinExistence type="predicted"/>
<dbReference type="PROSITE" id="PS50059">
    <property type="entry name" value="FKBP_PPIASE"/>
    <property type="match status" value="1"/>
</dbReference>
<reference evidence="6 7" key="1">
    <citation type="submission" date="2022-10" db="EMBL/GenBank/DDBJ databases">
        <title>Comparative genomics and taxonomic characterization of three novel marine species of genus Reichenbachiella exhibiting antioxidant and polysaccharide degradation activities.</title>
        <authorList>
            <person name="Muhammad N."/>
            <person name="Lee Y.-J."/>
            <person name="Ko J."/>
            <person name="Kim S.-G."/>
        </authorList>
    </citation>
    <scope>NUCLEOTIDE SEQUENCE [LARGE SCALE GENOMIC DNA]</scope>
    <source>
        <strain evidence="6 7">ABR2-5</strain>
    </source>
</reference>
<dbReference type="RefSeq" id="WP_264139752.1">
    <property type="nucleotide sequence ID" value="NZ_JAOYOD010000001.1"/>
</dbReference>
<name>A0ABT3CYT7_9BACT</name>
<organism evidence="6 7">
    <name type="scientific">Reichenbachiella ulvae</name>
    <dbReference type="NCBI Taxonomy" id="2980104"/>
    <lineage>
        <taxon>Bacteria</taxon>
        <taxon>Pseudomonadati</taxon>
        <taxon>Bacteroidota</taxon>
        <taxon>Cytophagia</taxon>
        <taxon>Cytophagales</taxon>
        <taxon>Reichenbachiellaceae</taxon>
        <taxon>Reichenbachiella</taxon>
    </lineage>
</organism>
<evidence type="ECO:0000259" key="5">
    <source>
        <dbReference type="PROSITE" id="PS50059"/>
    </source>
</evidence>
<dbReference type="InterPro" id="IPR046357">
    <property type="entry name" value="PPIase_dom_sf"/>
</dbReference>
<accession>A0ABT3CYT7</accession>
<evidence type="ECO:0000256" key="3">
    <source>
        <dbReference type="ARBA" id="ARBA00023110"/>
    </source>
</evidence>
<comment type="caution">
    <text evidence="6">The sequence shown here is derived from an EMBL/GenBank/DDBJ whole genome shotgun (WGS) entry which is preliminary data.</text>
</comment>
<evidence type="ECO:0000313" key="6">
    <source>
        <dbReference type="EMBL" id="MCV9388863.1"/>
    </source>
</evidence>
<evidence type="ECO:0000256" key="4">
    <source>
        <dbReference type="PROSITE-ProRule" id="PRU00277"/>
    </source>
</evidence>
<evidence type="ECO:0000256" key="2">
    <source>
        <dbReference type="ARBA" id="ARBA00013194"/>
    </source>
</evidence>
<keyword evidence="7" id="KW-1185">Reference proteome</keyword>
<dbReference type="Gene3D" id="3.10.50.40">
    <property type="match status" value="1"/>
</dbReference>
<evidence type="ECO:0000256" key="1">
    <source>
        <dbReference type="ARBA" id="ARBA00000971"/>
    </source>
</evidence>
<keyword evidence="3 4" id="KW-0697">Rotamase</keyword>
<dbReference type="EC" id="5.2.1.8" evidence="2 4"/>
<protein>
    <recommendedName>
        <fullName evidence="2 4">peptidylprolyl isomerase</fullName>
        <ecNumber evidence="2 4">5.2.1.8</ecNumber>
    </recommendedName>
</protein>